<dbReference type="GO" id="GO:0015297">
    <property type="term" value="F:antiporter activity"/>
    <property type="evidence" value="ECO:0007669"/>
    <property type="project" value="InterPro"/>
</dbReference>
<comment type="subcellular location">
    <subcellularLocation>
        <location evidence="1">Membrane</location>
        <topology evidence="1">Multi-pass membrane protein</topology>
    </subcellularLocation>
</comment>
<name>A0A919G9P9_9ACTN</name>
<feature type="transmembrane region" description="Helical" evidence="8">
    <location>
        <begin position="379"/>
        <end position="402"/>
    </location>
</feature>
<comment type="caution">
    <text evidence="10">The sequence shown here is derived from an EMBL/GenBank/DDBJ whole genome shotgun (WGS) entry which is preliminary data.</text>
</comment>
<feature type="transmembrane region" description="Helical" evidence="8">
    <location>
        <begin position="316"/>
        <end position="337"/>
    </location>
</feature>
<keyword evidence="11" id="KW-1185">Reference proteome</keyword>
<evidence type="ECO:0000256" key="7">
    <source>
        <dbReference type="SAM" id="MobiDB-lite"/>
    </source>
</evidence>
<evidence type="ECO:0000259" key="9">
    <source>
        <dbReference type="Pfam" id="PF00999"/>
    </source>
</evidence>
<evidence type="ECO:0000256" key="5">
    <source>
        <dbReference type="ARBA" id="ARBA00023065"/>
    </source>
</evidence>
<dbReference type="InterPro" id="IPR050794">
    <property type="entry name" value="CPA2_transporter"/>
</dbReference>
<keyword evidence="2" id="KW-0813">Transport</keyword>
<feature type="domain" description="Cation/H+ exchanger transmembrane" evidence="9">
    <location>
        <begin position="18"/>
        <end position="401"/>
    </location>
</feature>
<dbReference type="InterPro" id="IPR006153">
    <property type="entry name" value="Cation/H_exchanger_TM"/>
</dbReference>
<feature type="transmembrane region" description="Helical" evidence="8">
    <location>
        <begin position="193"/>
        <end position="211"/>
    </location>
</feature>
<evidence type="ECO:0000256" key="3">
    <source>
        <dbReference type="ARBA" id="ARBA00022692"/>
    </source>
</evidence>
<dbReference type="GO" id="GO:1902600">
    <property type="term" value="P:proton transmembrane transport"/>
    <property type="evidence" value="ECO:0007669"/>
    <property type="project" value="InterPro"/>
</dbReference>
<feature type="region of interest" description="Disordered" evidence="7">
    <location>
        <begin position="412"/>
        <end position="445"/>
    </location>
</feature>
<evidence type="ECO:0000256" key="6">
    <source>
        <dbReference type="ARBA" id="ARBA00023136"/>
    </source>
</evidence>
<feature type="transmembrane region" description="Helical" evidence="8">
    <location>
        <begin position="130"/>
        <end position="152"/>
    </location>
</feature>
<feature type="transmembrane region" description="Helical" evidence="8">
    <location>
        <begin position="6"/>
        <end position="27"/>
    </location>
</feature>
<accession>A0A919G9P9</accession>
<keyword evidence="4 8" id="KW-1133">Transmembrane helix</keyword>
<dbReference type="AlphaFoldDB" id="A0A919G9P9"/>
<dbReference type="Gene3D" id="1.20.1530.20">
    <property type="match status" value="1"/>
</dbReference>
<feature type="transmembrane region" description="Helical" evidence="8">
    <location>
        <begin position="231"/>
        <end position="249"/>
    </location>
</feature>
<keyword evidence="6 8" id="KW-0472">Membrane</keyword>
<evidence type="ECO:0000313" key="11">
    <source>
        <dbReference type="Proteomes" id="UP000603227"/>
    </source>
</evidence>
<evidence type="ECO:0000256" key="1">
    <source>
        <dbReference type="ARBA" id="ARBA00004141"/>
    </source>
</evidence>
<dbReference type="Pfam" id="PF00999">
    <property type="entry name" value="Na_H_Exchanger"/>
    <property type="match status" value="1"/>
</dbReference>
<organism evidence="10 11">
    <name type="scientific">Streptomyces capitiformicae</name>
    <dbReference type="NCBI Taxonomy" id="2014920"/>
    <lineage>
        <taxon>Bacteria</taxon>
        <taxon>Bacillati</taxon>
        <taxon>Actinomycetota</taxon>
        <taxon>Actinomycetes</taxon>
        <taxon>Kitasatosporales</taxon>
        <taxon>Streptomycetaceae</taxon>
        <taxon>Streptomyces</taxon>
    </lineage>
</organism>
<keyword evidence="5" id="KW-0406">Ion transport</keyword>
<proteinExistence type="predicted"/>
<reference evidence="10" key="1">
    <citation type="journal article" date="2014" name="Int. J. Syst. Evol. Microbiol.">
        <title>Complete genome sequence of Corynebacterium casei LMG S-19264T (=DSM 44701T), isolated from a smear-ripened cheese.</title>
        <authorList>
            <consortium name="US DOE Joint Genome Institute (JGI-PGF)"/>
            <person name="Walter F."/>
            <person name="Albersmeier A."/>
            <person name="Kalinowski J."/>
            <person name="Ruckert C."/>
        </authorList>
    </citation>
    <scope>NUCLEOTIDE SEQUENCE</scope>
    <source>
        <strain evidence="10">CGMCC 4.7403</strain>
    </source>
</reference>
<feature type="transmembrane region" description="Helical" evidence="8">
    <location>
        <begin position="164"/>
        <end position="187"/>
    </location>
</feature>
<keyword evidence="3 8" id="KW-0812">Transmembrane</keyword>
<dbReference type="Proteomes" id="UP000603227">
    <property type="component" value="Unassembled WGS sequence"/>
</dbReference>
<dbReference type="EMBL" id="BNAT01000001">
    <property type="protein sequence ID" value="GHH80540.1"/>
    <property type="molecule type" value="Genomic_DNA"/>
</dbReference>
<protein>
    <recommendedName>
        <fullName evidence="9">Cation/H+ exchanger transmembrane domain-containing protein</fullName>
    </recommendedName>
</protein>
<dbReference type="RefSeq" id="WP_189780266.1">
    <property type="nucleotide sequence ID" value="NZ_BNAT01000001.1"/>
</dbReference>
<feature type="compositionally biased region" description="Low complexity" evidence="7">
    <location>
        <begin position="423"/>
        <end position="439"/>
    </location>
</feature>
<sequence length="445" mass="46719">MELSTLVTLLLDLTVIVVLARLLGALARRLKQPAVIGEILGGILLGPTLFHGGITAFLFPAEVRPSLTMLASIGVCVFMFLVGLEFDRDLLRGQGRIAAGVSLSAVVLPFSLGALLALHLVDDHPTGHRLAFVLFLGTAMSVTAFPVLARILTDKGLIDTPIGGLALAAAAVDDVLAWTMLAVVAALAGAGGAPWHVLLVLPYAAAMLWVVRPLLARLAERGAAAGRPTGWPADAGVLLAVAAGLLLSAQATEWMGLHLIFGAFLFGIVMPRQGASRLRAHALPRVERICSTLLLPVFFMVAGLKVDLSSMDATAFGELGLILLVAIGGKFVGAFLGARLNGVRPRHSVVLAVLINTRGLTELIVLTVGLQIGVLDQPLYSLMVVMALVTTGMAGILLPFVYPDERIRQDLAARDHAPHAPDPDGTATADDTSTLSRSRPPLPER</sequence>
<dbReference type="PANTHER" id="PTHR32468:SF0">
    <property type="entry name" value="K(+)_H(+) ANTIPORTER 1"/>
    <property type="match status" value="1"/>
</dbReference>
<evidence type="ECO:0000256" key="8">
    <source>
        <dbReference type="SAM" id="Phobius"/>
    </source>
</evidence>
<reference evidence="10" key="2">
    <citation type="submission" date="2020-09" db="EMBL/GenBank/DDBJ databases">
        <authorList>
            <person name="Sun Q."/>
            <person name="Zhou Y."/>
        </authorList>
    </citation>
    <scope>NUCLEOTIDE SEQUENCE</scope>
    <source>
        <strain evidence="10">CGMCC 4.7403</strain>
    </source>
</reference>
<feature type="transmembrane region" description="Helical" evidence="8">
    <location>
        <begin position="255"/>
        <end position="274"/>
    </location>
</feature>
<dbReference type="InterPro" id="IPR038770">
    <property type="entry name" value="Na+/solute_symporter_sf"/>
</dbReference>
<feature type="transmembrane region" description="Helical" evidence="8">
    <location>
        <begin position="67"/>
        <end position="86"/>
    </location>
</feature>
<dbReference type="GO" id="GO:0016020">
    <property type="term" value="C:membrane"/>
    <property type="evidence" value="ECO:0007669"/>
    <property type="project" value="UniProtKB-SubCell"/>
</dbReference>
<feature type="transmembrane region" description="Helical" evidence="8">
    <location>
        <begin position="286"/>
        <end position="304"/>
    </location>
</feature>
<feature type="transmembrane region" description="Helical" evidence="8">
    <location>
        <begin position="98"/>
        <end position="118"/>
    </location>
</feature>
<feature type="transmembrane region" description="Helical" evidence="8">
    <location>
        <begin position="39"/>
        <end position="61"/>
    </location>
</feature>
<dbReference type="PANTHER" id="PTHR32468">
    <property type="entry name" value="CATION/H + ANTIPORTER"/>
    <property type="match status" value="1"/>
</dbReference>
<gene>
    <name evidence="10" type="ORF">GCM10017771_00070</name>
</gene>
<evidence type="ECO:0000256" key="4">
    <source>
        <dbReference type="ARBA" id="ARBA00022989"/>
    </source>
</evidence>
<evidence type="ECO:0000313" key="10">
    <source>
        <dbReference type="EMBL" id="GHH80540.1"/>
    </source>
</evidence>
<feature type="compositionally biased region" description="Basic and acidic residues" evidence="7">
    <location>
        <begin position="412"/>
        <end position="422"/>
    </location>
</feature>
<evidence type="ECO:0000256" key="2">
    <source>
        <dbReference type="ARBA" id="ARBA00022448"/>
    </source>
</evidence>
<feature type="transmembrane region" description="Helical" evidence="8">
    <location>
        <begin position="349"/>
        <end position="373"/>
    </location>
</feature>